<keyword evidence="8" id="KW-1185">Reference proteome</keyword>
<dbReference type="PANTHER" id="PTHR43409">
    <property type="entry name" value="ANAEROBIC MAGNESIUM-PROTOPORPHYRIN IX MONOMETHYL ESTER CYCLASE-RELATED"/>
    <property type="match status" value="1"/>
</dbReference>
<dbReference type="EMBL" id="JBHUIW010000016">
    <property type="protein sequence ID" value="MFD2183392.1"/>
    <property type="molecule type" value="Genomic_DNA"/>
</dbReference>
<comment type="caution">
    <text evidence="7">The sequence shown here is derived from an EMBL/GenBank/DDBJ whole genome shotgun (WGS) entry which is preliminary data.</text>
</comment>
<dbReference type="SFLD" id="SFLDS00029">
    <property type="entry name" value="Radical_SAM"/>
    <property type="match status" value="1"/>
</dbReference>
<evidence type="ECO:0000256" key="2">
    <source>
        <dbReference type="ARBA" id="ARBA00022691"/>
    </source>
</evidence>
<protein>
    <submittedName>
        <fullName evidence="7">B12-binding domain-containing radical SAM protein</fullName>
    </submittedName>
</protein>
<evidence type="ECO:0000313" key="7">
    <source>
        <dbReference type="EMBL" id="MFD2183392.1"/>
    </source>
</evidence>
<sequence>MTERRRFCLILVKPSHYDDEGYVIQWFRSPIPSNSLAALYGIAKDCAARQVLGPDVAIDIHAFDETNTRIRPNTLAAMIRDAGSGMVMLVGVQSNQFPRALDLARPLRAAGIAVAVGGFHVSGVTAMLGGVDRDLDAARALGLTLFAGEAEGRLDRVLQDAAAGRLAPLYDYMDDLPGIEGAPIPLMAAERVQRTAGAATSFDAGRGCPYQCSFCTIINVQGRKSRRRSPDDVETIVRTNYAQGLRSFFITDDNFARNKDWEPILDRLIHLREVEKLDIGFIIQVDTLCHKLPGFIEKAARAGVRRVFIGLENINPQNLADAKKRQNKITEYREMLLAWKSVRVITYAGYILGFPADTRESIMHDIDVIKRELPVDLLEFFYLTPLPGSEDHRRLVKTGVPLDPDLNRYDLNHICAPHAKMSPAEWNDAYRTAWQRYYTIDHITTILKRVAASGGNASNALFLITWFKGSIDFERIHPLESGFLRLKSRTDRRPGFPRESVLTFYPSYWVQTAVKLVQWGMLYMRLRRIYLRIKHDPNKFAYTDTAMSAWDADAPGHELFESDAARAFVDQQRRVQEAKTAGVAALGVPTAAAAEGA</sequence>
<dbReference type="InterPro" id="IPR006638">
    <property type="entry name" value="Elp3/MiaA/NifB-like_rSAM"/>
</dbReference>
<dbReference type="InterPro" id="IPR058240">
    <property type="entry name" value="rSAM_sf"/>
</dbReference>
<reference evidence="8" key="1">
    <citation type="journal article" date="2019" name="Int. J. Syst. Evol. Microbiol.">
        <title>The Global Catalogue of Microorganisms (GCM) 10K type strain sequencing project: providing services to taxonomists for standard genome sequencing and annotation.</title>
        <authorList>
            <consortium name="The Broad Institute Genomics Platform"/>
            <consortium name="The Broad Institute Genome Sequencing Center for Infectious Disease"/>
            <person name="Wu L."/>
            <person name="Ma J."/>
        </authorList>
    </citation>
    <scope>NUCLEOTIDE SEQUENCE [LARGE SCALE GENOMIC DNA]</scope>
    <source>
        <strain evidence="8">CGMCC 1.6774</strain>
    </source>
</reference>
<evidence type="ECO:0000256" key="3">
    <source>
        <dbReference type="ARBA" id="ARBA00022723"/>
    </source>
</evidence>
<dbReference type="SMART" id="SM00729">
    <property type="entry name" value="Elp3"/>
    <property type="match status" value="1"/>
</dbReference>
<dbReference type="RefSeq" id="WP_378478548.1">
    <property type="nucleotide sequence ID" value="NZ_JBHUIW010000016.1"/>
</dbReference>
<dbReference type="PROSITE" id="PS51918">
    <property type="entry name" value="RADICAL_SAM"/>
    <property type="match status" value="1"/>
</dbReference>
<organism evidence="7 8">
    <name type="scientific">Rhodoplanes azumiensis</name>
    <dbReference type="NCBI Taxonomy" id="1897628"/>
    <lineage>
        <taxon>Bacteria</taxon>
        <taxon>Pseudomonadati</taxon>
        <taxon>Pseudomonadota</taxon>
        <taxon>Alphaproteobacteria</taxon>
        <taxon>Hyphomicrobiales</taxon>
        <taxon>Nitrobacteraceae</taxon>
        <taxon>Rhodoplanes</taxon>
    </lineage>
</organism>
<proteinExistence type="predicted"/>
<dbReference type="Gene3D" id="3.80.30.20">
    <property type="entry name" value="tm_1862 like domain"/>
    <property type="match status" value="1"/>
</dbReference>
<evidence type="ECO:0000256" key="1">
    <source>
        <dbReference type="ARBA" id="ARBA00001966"/>
    </source>
</evidence>
<comment type="cofactor">
    <cofactor evidence="1">
        <name>[4Fe-4S] cluster</name>
        <dbReference type="ChEBI" id="CHEBI:49883"/>
    </cofactor>
</comment>
<dbReference type="InterPro" id="IPR007197">
    <property type="entry name" value="rSAM"/>
</dbReference>
<name>A0ABW5AMP4_9BRAD</name>
<keyword evidence="3" id="KW-0479">Metal-binding</keyword>
<keyword evidence="2" id="KW-0949">S-adenosyl-L-methionine</keyword>
<dbReference type="SUPFAM" id="SSF102114">
    <property type="entry name" value="Radical SAM enzymes"/>
    <property type="match status" value="1"/>
</dbReference>
<feature type="domain" description="Radical SAM core" evidence="6">
    <location>
        <begin position="194"/>
        <end position="424"/>
    </location>
</feature>
<dbReference type="CDD" id="cd01335">
    <property type="entry name" value="Radical_SAM"/>
    <property type="match status" value="1"/>
</dbReference>
<dbReference type="PANTHER" id="PTHR43409:SF7">
    <property type="entry name" value="BLL1977 PROTEIN"/>
    <property type="match status" value="1"/>
</dbReference>
<keyword evidence="5" id="KW-0411">Iron-sulfur</keyword>
<evidence type="ECO:0000259" key="6">
    <source>
        <dbReference type="PROSITE" id="PS51918"/>
    </source>
</evidence>
<dbReference type="Proteomes" id="UP001597314">
    <property type="component" value="Unassembled WGS sequence"/>
</dbReference>
<dbReference type="SFLD" id="SFLDG01082">
    <property type="entry name" value="B12-binding_domain_containing"/>
    <property type="match status" value="1"/>
</dbReference>
<evidence type="ECO:0000256" key="4">
    <source>
        <dbReference type="ARBA" id="ARBA00023004"/>
    </source>
</evidence>
<gene>
    <name evidence="7" type="ORF">ACFSOX_14630</name>
</gene>
<evidence type="ECO:0000256" key="5">
    <source>
        <dbReference type="ARBA" id="ARBA00023014"/>
    </source>
</evidence>
<accession>A0ABW5AMP4</accession>
<dbReference type="Pfam" id="PF04055">
    <property type="entry name" value="Radical_SAM"/>
    <property type="match status" value="1"/>
</dbReference>
<evidence type="ECO:0000313" key="8">
    <source>
        <dbReference type="Proteomes" id="UP001597314"/>
    </source>
</evidence>
<dbReference type="InterPro" id="IPR051198">
    <property type="entry name" value="BchE-like"/>
</dbReference>
<dbReference type="InterPro" id="IPR023404">
    <property type="entry name" value="rSAM_horseshoe"/>
</dbReference>
<keyword evidence="4" id="KW-0408">Iron</keyword>